<proteinExistence type="predicted"/>
<feature type="region of interest" description="Disordered" evidence="1">
    <location>
        <begin position="143"/>
        <end position="169"/>
    </location>
</feature>
<name>A0A6L9EGE2_9FLAO</name>
<keyword evidence="2" id="KW-0812">Transmembrane</keyword>
<dbReference type="InterPro" id="IPR007492">
    <property type="entry name" value="LytTR_DNA-bd_dom"/>
</dbReference>
<feature type="transmembrane region" description="Helical" evidence="2">
    <location>
        <begin position="12"/>
        <end position="31"/>
    </location>
</feature>
<gene>
    <name evidence="4" type="ORF">GTQ38_17735</name>
</gene>
<sequence>MAPHFDLKKANRFFPHIVLVGLGIGTANYLMNGQLNWVQWSIQSLSTSFIIGYTLVIIGLNKAWFRHKFHAVWQQYLLIFLVFCLAGILATEVEHLIRSAIFQSESYKPFSSGKMYLFNAVISSVLGFAFFMNKQLLPVSDATTSKEQSDDQESSTNEETSSQSEQSISSIPVKQGENILLIPIQEVVYFEAYDNYSFVYDQNGDKKLCDYSLGFLEKRLGIEFSRVHRKYIVNSGHIKQIKPHLNGRYLILFSQTSLPAVTSSKSYSPTIRKLIKID</sequence>
<accession>A0A6L9EGE2</accession>
<dbReference type="GO" id="GO:0003677">
    <property type="term" value="F:DNA binding"/>
    <property type="evidence" value="ECO:0007669"/>
    <property type="project" value="InterPro"/>
</dbReference>
<feature type="transmembrane region" description="Helical" evidence="2">
    <location>
        <begin position="115"/>
        <end position="132"/>
    </location>
</feature>
<feature type="compositionally biased region" description="Low complexity" evidence="1">
    <location>
        <begin position="154"/>
        <end position="169"/>
    </location>
</feature>
<evidence type="ECO:0000313" key="4">
    <source>
        <dbReference type="EMBL" id="NAS13860.1"/>
    </source>
</evidence>
<feature type="domain" description="HTH LytTR-type" evidence="3">
    <location>
        <begin position="171"/>
        <end position="277"/>
    </location>
</feature>
<evidence type="ECO:0000313" key="5">
    <source>
        <dbReference type="Proteomes" id="UP000475249"/>
    </source>
</evidence>
<comment type="caution">
    <text evidence="4">The sequence shown here is derived from an EMBL/GenBank/DDBJ whole genome shotgun (WGS) entry which is preliminary data.</text>
</comment>
<keyword evidence="2" id="KW-1133">Transmembrane helix</keyword>
<feature type="transmembrane region" description="Helical" evidence="2">
    <location>
        <begin position="37"/>
        <end position="60"/>
    </location>
</feature>
<evidence type="ECO:0000256" key="1">
    <source>
        <dbReference type="SAM" id="MobiDB-lite"/>
    </source>
</evidence>
<keyword evidence="5" id="KW-1185">Reference proteome</keyword>
<dbReference type="RefSeq" id="WP_161436903.1">
    <property type="nucleotide sequence ID" value="NZ_WXYO01000008.1"/>
</dbReference>
<dbReference type="InterPro" id="IPR046947">
    <property type="entry name" value="LytR-like"/>
</dbReference>
<evidence type="ECO:0000259" key="3">
    <source>
        <dbReference type="PROSITE" id="PS50930"/>
    </source>
</evidence>
<dbReference type="PROSITE" id="PS50930">
    <property type="entry name" value="HTH_LYTTR"/>
    <property type="match status" value="1"/>
</dbReference>
<dbReference type="EMBL" id="WXYO01000008">
    <property type="protein sequence ID" value="NAS13860.1"/>
    <property type="molecule type" value="Genomic_DNA"/>
</dbReference>
<dbReference type="Proteomes" id="UP000475249">
    <property type="component" value="Unassembled WGS sequence"/>
</dbReference>
<dbReference type="AlphaFoldDB" id="A0A6L9EGE2"/>
<dbReference type="PANTHER" id="PTHR37299">
    <property type="entry name" value="TRANSCRIPTIONAL REGULATOR-RELATED"/>
    <property type="match status" value="1"/>
</dbReference>
<keyword evidence="2" id="KW-0472">Membrane</keyword>
<dbReference type="SMART" id="SM00850">
    <property type="entry name" value="LytTR"/>
    <property type="match status" value="1"/>
</dbReference>
<dbReference type="Pfam" id="PF04397">
    <property type="entry name" value="LytTR"/>
    <property type="match status" value="1"/>
</dbReference>
<organism evidence="4 5">
    <name type="scientific">Poritiphilus flavus</name>
    <dbReference type="NCBI Taxonomy" id="2697053"/>
    <lineage>
        <taxon>Bacteria</taxon>
        <taxon>Pseudomonadati</taxon>
        <taxon>Bacteroidota</taxon>
        <taxon>Flavobacteriia</taxon>
        <taxon>Flavobacteriales</taxon>
        <taxon>Flavobacteriaceae</taxon>
        <taxon>Poritiphilus</taxon>
    </lineage>
</organism>
<dbReference type="PANTHER" id="PTHR37299:SF1">
    <property type="entry name" value="STAGE 0 SPORULATION PROTEIN A HOMOLOG"/>
    <property type="match status" value="1"/>
</dbReference>
<dbReference type="GO" id="GO:0000156">
    <property type="term" value="F:phosphorelay response regulator activity"/>
    <property type="evidence" value="ECO:0007669"/>
    <property type="project" value="InterPro"/>
</dbReference>
<dbReference type="Gene3D" id="2.40.50.1020">
    <property type="entry name" value="LytTr DNA-binding domain"/>
    <property type="match status" value="1"/>
</dbReference>
<protein>
    <recommendedName>
        <fullName evidence="3">HTH LytTR-type domain-containing protein</fullName>
    </recommendedName>
</protein>
<feature type="transmembrane region" description="Helical" evidence="2">
    <location>
        <begin position="72"/>
        <end position="90"/>
    </location>
</feature>
<evidence type="ECO:0000256" key="2">
    <source>
        <dbReference type="SAM" id="Phobius"/>
    </source>
</evidence>
<reference evidence="4 5" key="1">
    <citation type="submission" date="2020-01" db="EMBL/GenBank/DDBJ databases">
        <title>Bacteria diversity of Porities sp.</title>
        <authorList>
            <person name="Wang G."/>
        </authorList>
    </citation>
    <scope>NUCLEOTIDE SEQUENCE [LARGE SCALE GENOMIC DNA]</scope>
    <source>
        <strain evidence="4 5">R33</strain>
    </source>
</reference>